<evidence type="ECO:0000313" key="9">
    <source>
        <dbReference type="EMBL" id="CAG8503501.1"/>
    </source>
</evidence>
<dbReference type="PANTHER" id="PTHR12755">
    <property type="entry name" value="CLEAVAGE/POLYADENYLATION FACTOR IA SUBUNIT CLP1P"/>
    <property type="match status" value="1"/>
</dbReference>
<keyword evidence="7" id="KW-0067">ATP-binding</keyword>
<dbReference type="GO" id="GO:0000448">
    <property type="term" value="P:cleavage in ITS2 between 5.8S rRNA and LSU-rRNA of tricistronic rRNA transcript (SSU-rRNA, 5.8S rRNA, LSU-rRNA)"/>
    <property type="evidence" value="ECO:0007669"/>
    <property type="project" value="TreeGrafter"/>
</dbReference>
<sequence>MDNKDIEMVTDSYEDDIYESQHIGNDVEKEEKEMVDADKAIDDGGCKGKKNKRQDTYYSNNFFPHSSESGKTEICVVGMKRGETISFQGYVLVSPIYGDSIIMGYRLRSDAVLGRDIVEPVQIESNKELVFYPLFSPKTHALVCIESVERKNEETSRISHSGIKTSPEITKIINNLLSELNSVKEVFDTILAFRDMSWCGIKGVESVAQPFFKRIFSVESTIEKQNHFNIIGFHPIFDVTPDIVSLDIPESWKNAAYQLTVDTTEYSIPPVSIICGHQNVGKSTFSRYLINSLFNVCPKVAYVESDIGQPEFTPSGLVSLNILDSPIFGPSFTHIQQPYRSYFLGHTTPRDDPDYYLNCLRELIIVYRRDISCGPNFGMYADDKTPYIPLVINTHGWVREGMGYDLFIHLLGIIKPTHIVQLYSSTNTHKNIRSLPNHVISPPNEDPPKMIFVEIVNSKKISTKYKSSDYRMLSLLSYFYSNAVALTQKQDNVKWWKYDKPLIHQVPWCLDWTKGLSKGVFLFFEDVPWSQLLYALNGSLVALIGDAPGFGGDGQEIPQGKKDEKIQPPLYFPCPDYPSPPPSEHSCIGLAIIRSIDPTTHTFHILTPLSYDKLQYVNAMVKGKLELPIWFRLDHTKNNSTGVCGVPWKHLPYMSFEAGLGVGNEAQRVRKKGVKRDSVKE</sequence>
<evidence type="ECO:0000256" key="1">
    <source>
        <dbReference type="ARBA" id="ARBA00011003"/>
    </source>
</evidence>
<evidence type="ECO:0000256" key="5">
    <source>
        <dbReference type="ARBA" id="ARBA00022741"/>
    </source>
</evidence>
<dbReference type="Pfam" id="PF16575">
    <property type="entry name" value="CLP1_P"/>
    <property type="match status" value="1"/>
</dbReference>
<accession>A0A9N9F283</accession>
<organism evidence="9 10">
    <name type="scientific">Acaulospora morrowiae</name>
    <dbReference type="NCBI Taxonomy" id="94023"/>
    <lineage>
        <taxon>Eukaryota</taxon>
        <taxon>Fungi</taxon>
        <taxon>Fungi incertae sedis</taxon>
        <taxon>Mucoromycota</taxon>
        <taxon>Glomeromycotina</taxon>
        <taxon>Glomeromycetes</taxon>
        <taxon>Diversisporales</taxon>
        <taxon>Acaulosporaceae</taxon>
        <taxon>Acaulospora</taxon>
    </lineage>
</organism>
<keyword evidence="5" id="KW-0547">Nucleotide-binding</keyword>
<evidence type="ECO:0000256" key="4">
    <source>
        <dbReference type="ARBA" id="ARBA00022679"/>
    </source>
</evidence>
<dbReference type="Gene3D" id="3.40.50.300">
    <property type="entry name" value="P-loop containing nucleotide triphosphate hydrolases"/>
    <property type="match status" value="1"/>
</dbReference>
<dbReference type="AlphaFoldDB" id="A0A9N9F283"/>
<evidence type="ECO:0000256" key="6">
    <source>
        <dbReference type="ARBA" id="ARBA00022777"/>
    </source>
</evidence>
<dbReference type="InterPro" id="IPR027417">
    <property type="entry name" value="P-loop_NTPase"/>
</dbReference>
<dbReference type="OrthoDB" id="2405412at2759"/>
<proteinExistence type="inferred from homology"/>
<evidence type="ECO:0000259" key="8">
    <source>
        <dbReference type="Pfam" id="PF16575"/>
    </source>
</evidence>
<keyword evidence="4" id="KW-0808">Transferase</keyword>
<keyword evidence="6" id="KW-0418">Kinase</keyword>
<dbReference type="GO" id="GO:0051731">
    <property type="term" value="F:polynucleotide 5'-hydroxyl-kinase activity"/>
    <property type="evidence" value="ECO:0007669"/>
    <property type="project" value="InterPro"/>
</dbReference>
<keyword evidence="10" id="KW-1185">Reference proteome</keyword>
<evidence type="ECO:0000256" key="7">
    <source>
        <dbReference type="ARBA" id="ARBA00022840"/>
    </source>
</evidence>
<feature type="domain" description="Clp1 P-loop" evidence="8">
    <location>
        <begin position="276"/>
        <end position="481"/>
    </location>
</feature>
<dbReference type="GO" id="GO:0005524">
    <property type="term" value="F:ATP binding"/>
    <property type="evidence" value="ECO:0007669"/>
    <property type="project" value="UniProtKB-KW"/>
</dbReference>
<comment type="caution">
    <text evidence="9">The sequence shown here is derived from an EMBL/GenBank/DDBJ whole genome shotgun (WGS) entry which is preliminary data.</text>
</comment>
<reference evidence="9" key="1">
    <citation type="submission" date="2021-06" db="EMBL/GenBank/DDBJ databases">
        <authorList>
            <person name="Kallberg Y."/>
            <person name="Tangrot J."/>
            <person name="Rosling A."/>
        </authorList>
    </citation>
    <scope>NUCLEOTIDE SEQUENCE</scope>
    <source>
        <strain evidence="9">CL551</strain>
    </source>
</reference>
<dbReference type="InterPro" id="IPR045116">
    <property type="entry name" value="Clp1/Grc3"/>
</dbReference>
<evidence type="ECO:0000256" key="3">
    <source>
        <dbReference type="ARBA" id="ARBA00019824"/>
    </source>
</evidence>
<dbReference type="GO" id="GO:0005634">
    <property type="term" value="C:nucleus"/>
    <property type="evidence" value="ECO:0007669"/>
    <property type="project" value="TreeGrafter"/>
</dbReference>
<name>A0A9N9F283_9GLOM</name>
<dbReference type="Proteomes" id="UP000789342">
    <property type="component" value="Unassembled WGS sequence"/>
</dbReference>
<dbReference type="PANTHER" id="PTHR12755:SF3">
    <property type="entry name" value="POLYNUCLEOTIDE 5'-HYDROXYL-KINASE NOL9"/>
    <property type="match status" value="1"/>
</dbReference>
<protein>
    <recommendedName>
        <fullName evidence="3">Polynucleotide 5'-hydroxyl-kinase GRC3</fullName>
    </recommendedName>
    <alternativeName>
        <fullName evidence="2">Polynucleotide 5'-hydroxyl-kinase grc3</fullName>
    </alternativeName>
</protein>
<dbReference type="InterPro" id="IPR032319">
    <property type="entry name" value="CLP1_P"/>
</dbReference>
<gene>
    <name evidence="9" type="ORF">AMORRO_LOCUS3369</name>
</gene>
<evidence type="ECO:0000256" key="2">
    <source>
        <dbReference type="ARBA" id="ARBA00018706"/>
    </source>
</evidence>
<dbReference type="EMBL" id="CAJVPV010001639">
    <property type="protein sequence ID" value="CAG8503501.1"/>
    <property type="molecule type" value="Genomic_DNA"/>
</dbReference>
<evidence type="ECO:0000313" key="10">
    <source>
        <dbReference type="Proteomes" id="UP000789342"/>
    </source>
</evidence>
<comment type="similarity">
    <text evidence="1">Belongs to the Clp1 family. NOL9/GRC3 subfamily.</text>
</comment>
<dbReference type="SUPFAM" id="SSF52540">
    <property type="entry name" value="P-loop containing nucleoside triphosphate hydrolases"/>
    <property type="match status" value="1"/>
</dbReference>